<dbReference type="InterPro" id="IPR036465">
    <property type="entry name" value="vWFA_dom_sf"/>
</dbReference>
<dbReference type="RefSeq" id="WP_136011887.1">
    <property type="nucleotide sequence ID" value="NZ_SRYE01000001.1"/>
</dbReference>
<dbReference type="Proteomes" id="UP000310263">
    <property type="component" value="Unassembled WGS sequence"/>
</dbReference>
<organism evidence="2 3">
    <name type="scientific">Muricaecibacterium torontonense</name>
    <dbReference type="NCBI Taxonomy" id="3032871"/>
    <lineage>
        <taxon>Bacteria</taxon>
        <taxon>Bacillati</taxon>
        <taxon>Actinomycetota</taxon>
        <taxon>Coriobacteriia</taxon>
        <taxon>Coriobacteriales</taxon>
        <taxon>Atopobiaceae</taxon>
        <taxon>Muricaecibacterium</taxon>
    </lineage>
</organism>
<feature type="compositionally biased region" description="Polar residues" evidence="1">
    <location>
        <begin position="1"/>
        <end position="16"/>
    </location>
</feature>
<proteinExistence type="predicted"/>
<comment type="caution">
    <text evidence="2">The sequence shown here is derived from an EMBL/GenBank/DDBJ whole genome shotgun (WGS) entry which is preliminary data.</text>
</comment>
<reference evidence="2 3" key="1">
    <citation type="submission" date="2019-04" db="EMBL/GenBank/DDBJ databases">
        <title>Microbes associate with the intestines of laboratory mice.</title>
        <authorList>
            <person name="Navarre W."/>
            <person name="Wong E."/>
            <person name="Huang K."/>
            <person name="Tropini C."/>
            <person name="Ng K."/>
            <person name="Yu B."/>
        </authorList>
    </citation>
    <scope>NUCLEOTIDE SEQUENCE [LARGE SCALE GENOMIC DNA]</scope>
    <source>
        <strain evidence="2 3">NM07_P-09</strain>
    </source>
</reference>
<keyword evidence="3" id="KW-1185">Reference proteome</keyword>
<name>A0A4V3RRG1_9ACTN</name>
<protein>
    <recommendedName>
        <fullName evidence="4">VWA domain-containing protein</fullName>
    </recommendedName>
</protein>
<evidence type="ECO:0000313" key="3">
    <source>
        <dbReference type="Proteomes" id="UP000310263"/>
    </source>
</evidence>
<sequence length="257" mass="27715">MNSFFFGSTHSASQPVDTAADTCQPARRHHQHHHHATEKPAPPVAELVFIIDASGSMMPLVSDTVGGYNSVLKKTAGAGDNALVTTVFFNQASTIIHDREPIGSIKPLAASDYVPCGTTALLDTVGSTIERIDLIQQHQPAGHKPSSTTVCIITDGLENASHKFSYGQVKRLISQHRERGWEFLFLGANIDVAEQAESLGIDLNRAVAYDADSTGTFAAFQSFGDAAVCACAGAPLDDSWRAAVDQDQERRGKRRRR</sequence>
<evidence type="ECO:0000313" key="2">
    <source>
        <dbReference type="EMBL" id="TGY63260.1"/>
    </source>
</evidence>
<evidence type="ECO:0000256" key="1">
    <source>
        <dbReference type="SAM" id="MobiDB-lite"/>
    </source>
</evidence>
<feature type="region of interest" description="Disordered" evidence="1">
    <location>
        <begin position="1"/>
        <end position="39"/>
    </location>
</feature>
<dbReference type="EMBL" id="SRYE01000001">
    <property type="protein sequence ID" value="TGY63260.1"/>
    <property type="molecule type" value="Genomic_DNA"/>
</dbReference>
<evidence type="ECO:0008006" key="4">
    <source>
        <dbReference type="Google" id="ProtNLM"/>
    </source>
</evidence>
<dbReference type="AlphaFoldDB" id="A0A4V3RRG1"/>
<accession>A0A4V3RRG1</accession>
<dbReference type="OrthoDB" id="9790144at2"/>
<dbReference type="SUPFAM" id="SSF53300">
    <property type="entry name" value="vWA-like"/>
    <property type="match status" value="1"/>
</dbReference>
<gene>
    <name evidence="2" type="ORF">E5334_01800</name>
</gene>
<feature type="compositionally biased region" description="Basic residues" evidence="1">
    <location>
        <begin position="26"/>
        <end position="36"/>
    </location>
</feature>